<dbReference type="EMBL" id="ML992689">
    <property type="protein sequence ID" value="KAF2209030.1"/>
    <property type="molecule type" value="Genomic_DNA"/>
</dbReference>
<feature type="compositionally biased region" description="Basic residues" evidence="1">
    <location>
        <begin position="42"/>
        <end position="52"/>
    </location>
</feature>
<accession>A0A6A6F6W8</accession>
<dbReference type="Proteomes" id="UP000799539">
    <property type="component" value="Unassembled WGS sequence"/>
</dbReference>
<proteinExistence type="predicted"/>
<feature type="compositionally biased region" description="Polar residues" evidence="1">
    <location>
        <begin position="25"/>
        <end position="35"/>
    </location>
</feature>
<evidence type="ECO:0000313" key="2">
    <source>
        <dbReference type="EMBL" id="KAF2209030.1"/>
    </source>
</evidence>
<reference evidence="2" key="1">
    <citation type="journal article" date="2020" name="Stud. Mycol.">
        <title>101 Dothideomycetes genomes: a test case for predicting lifestyles and emergence of pathogens.</title>
        <authorList>
            <person name="Haridas S."/>
            <person name="Albert R."/>
            <person name="Binder M."/>
            <person name="Bloem J."/>
            <person name="Labutti K."/>
            <person name="Salamov A."/>
            <person name="Andreopoulos B."/>
            <person name="Baker S."/>
            <person name="Barry K."/>
            <person name="Bills G."/>
            <person name="Bluhm B."/>
            <person name="Cannon C."/>
            <person name="Castanera R."/>
            <person name="Culley D."/>
            <person name="Daum C."/>
            <person name="Ezra D."/>
            <person name="Gonzalez J."/>
            <person name="Henrissat B."/>
            <person name="Kuo A."/>
            <person name="Liang C."/>
            <person name="Lipzen A."/>
            <person name="Lutzoni F."/>
            <person name="Magnuson J."/>
            <person name="Mondo S."/>
            <person name="Nolan M."/>
            <person name="Ohm R."/>
            <person name="Pangilinan J."/>
            <person name="Park H.-J."/>
            <person name="Ramirez L."/>
            <person name="Alfaro M."/>
            <person name="Sun H."/>
            <person name="Tritt A."/>
            <person name="Yoshinaga Y."/>
            <person name="Zwiers L.-H."/>
            <person name="Turgeon B."/>
            <person name="Goodwin S."/>
            <person name="Spatafora J."/>
            <person name="Crous P."/>
            <person name="Grigoriev I."/>
        </authorList>
    </citation>
    <scope>NUCLEOTIDE SEQUENCE</scope>
    <source>
        <strain evidence="2">SCOH1-5</strain>
    </source>
</reference>
<name>A0A6A6F6W8_9PEZI</name>
<dbReference type="AlphaFoldDB" id="A0A6A6F6W8"/>
<gene>
    <name evidence="2" type="ORF">CERZMDRAFT_91438</name>
</gene>
<evidence type="ECO:0000256" key="1">
    <source>
        <dbReference type="SAM" id="MobiDB-lite"/>
    </source>
</evidence>
<organism evidence="2 3">
    <name type="scientific">Cercospora zeae-maydis SCOH1-5</name>
    <dbReference type="NCBI Taxonomy" id="717836"/>
    <lineage>
        <taxon>Eukaryota</taxon>
        <taxon>Fungi</taxon>
        <taxon>Dikarya</taxon>
        <taxon>Ascomycota</taxon>
        <taxon>Pezizomycotina</taxon>
        <taxon>Dothideomycetes</taxon>
        <taxon>Dothideomycetidae</taxon>
        <taxon>Mycosphaerellales</taxon>
        <taxon>Mycosphaerellaceae</taxon>
        <taxon>Cercospora</taxon>
    </lineage>
</organism>
<evidence type="ECO:0000313" key="3">
    <source>
        <dbReference type="Proteomes" id="UP000799539"/>
    </source>
</evidence>
<feature type="region of interest" description="Disordered" evidence="1">
    <location>
        <begin position="1"/>
        <end position="88"/>
    </location>
</feature>
<sequence length="88" mass="9561">MTKHLEPPTTLSHPFNRISGGAQALSLSPHHSQAIHQCKPSAHVKTHTHSTKHSSSPNKVTNSQTPKLASYSLQPTVPYRTAHASYST</sequence>
<keyword evidence="3" id="KW-1185">Reference proteome</keyword>
<feature type="compositionally biased region" description="Polar residues" evidence="1">
    <location>
        <begin position="57"/>
        <end position="75"/>
    </location>
</feature>
<protein>
    <submittedName>
        <fullName evidence="2">Uncharacterized protein</fullName>
    </submittedName>
</protein>